<keyword evidence="3 6" id="KW-0347">Helicase</keyword>
<evidence type="ECO:0000256" key="1">
    <source>
        <dbReference type="ARBA" id="ARBA00022741"/>
    </source>
</evidence>
<evidence type="ECO:0000313" key="7">
    <source>
        <dbReference type="Proteomes" id="UP000241854"/>
    </source>
</evidence>
<dbReference type="InterPro" id="IPR027417">
    <property type="entry name" value="P-loop_NTPase"/>
</dbReference>
<keyword evidence="1" id="KW-0547">Nucleotide-binding</keyword>
<evidence type="ECO:0000259" key="5">
    <source>
        <dbReference type="Pfam" id="PF00580"/>
    </source>
</evidence>
<dbReference type="SUPFAM" id="SSF52540">
    <property type="entry name" value="P-loop containing nucleoside triphosphate hydrolases"/>
    <property type="match status" value="1"/>
</dbReference>
<evidence type="ECO:0000256" key="3">
    <source>
        <dbReference type="ARBA" id="ARBA00022806"/>
    </source>
</evidence>
<accession>A0A2R4P307</accession>
<proteinExistence type="predicted"/>
<evidence type="ECO:0000313" key="6">
    <source>
        <dbReference type="EMBL" id="AVX45062.1"/>
    </source>
</evidence>
<dbReference type="Pfam" id="PF00580">
    <property type="entry name" value="UvrD-helicase"/>
    <property type="match status" value="1"/>
</dbReference>
<dbReference type="PANTHER" id="PTHR11070:SF30">
    <property type="entry name" value="F-BOX DNA HELICASE 1"/>
    <property type="match status" value="1"/>
</dbReference>
<geneLocation type="plasmid" evidence="7">
    <name>picon</name>
</geneLocation>
<reference evidence="6 7" key="1">
    <citation type="journal article" date="2018" name="Emerg. Microbes Infect.">
        <title>Genomic analysis of oral Campylobacter concisus strains identified a potential bacterial molecular marker associated with active Crohn's disease.</title>
        <authorList>
            <person name="Liu F."/>
            <person name="Ma R."/>
            <person name="Tay C.Y.A."/>
            <person name="Octavia S."/>
            <person name="Lan R."/>
            <person name="Chung H.K.L."/>
            <person name="Riordan S.M."/>
            <person name="Grimm M.C."/>
            <person name="Leong R.W."/>
            <person name="Tanaka M.M."/>
            <person name="Connor S."/>
            <person name="Zhang L."/>
        </authorList>
    </citation>
    <scope>NUCLEOTIDE SEQUENCE [LARGE SCALE GENOMIC DNA]</scope>
    <source>
        <strain evidence="6 7">P2CDO4</strain>
        <plasmid evidence="6">pICON</plasmid>
    </source>
</reference>
<dbReference type="InterPro" id="IPR014016">
    <property type="entry name" value="UvrD-like_ATP-bd"/>
</dbReference>
<feature type="domain" description="UvrD-like helicase ATP-binding" evidence="5">
    <location>
        <begin position="114"/>
        <end position="220"/>
    </location>
</feature>
<dbReference type="InterPro" id="IPR000212">
    <property type="entry name" value="DNA_helicase_UvrD/REP"/>
</dbReference>
<protein>
    <submittedName>
        <fullName evidence="6">Putative DNA helicase</fullName>
    </submittedName>
</protein>
<sequence length="469" mass="53794">MKFTQEQLDIFAVCKNLKDDQKVSIIAPAGSGKTSTLVELAKQLPDKTILYLAYNQSIKREAQGKFPNNVTVLTTHGLALRSQSIKIEDISTTDLSVVDVQTMFGIEPLEAFNAIKIFNDFCNSNYKKFNEEVVKKNVAVHAASLIYEKMRRREIPITHSFYLKEFQFFDKSKINFDLVFLDEAQDSNDVVLNIFLQLKGSKVFIGDPNQAIYGFRGSANAFNKISADYSMKLTSCFRCVPDVVNKANKVLERYKQDPVKMVSKVMPRDDIAALNYEHIKKSSIKNAIITRTNSKIVEILSSGLDKDTSYILIKKPQDIFKEAINFVRFLNNEKDKIEPEFSYLKEFNSQAALKQHLEDCGDNNLLSTFNLAKRYGKRIFSIYRKASDDYKNRNKIAHHGTYLMTAHTAKGLEFDIVTLEKDFPSLSDLIYKKKISFSELQEEVNLYYVAITRAKYLLIDKTKNEEEFN</sequence>
<name>A0A2R4P307_9BACT</name>
<dbReference type="GO" id="GO:0031297">
    <property type="term" value="P:replication fork processing"/>
    <property type="evidence" value="ECO:0007669"/>
    <property type="project" value="TreeGrafter"/>
</dbReference>
<dbReference type="GO" id="GO:0043138">
    <property type="term" value="F:3'-5' DNA helicase activity"/>
    <property type="evidence" value="ECO:0007669"/>
    <property type="project" value="UniProtKB-EC"/>
</dbReference>
<dbReference type="GO" id="GO:0016887">
    <property type="term" value="F:ATP hydrolysis activity"/>
    <property type="evidence" value="ECO:0007669"/>
    <property type="project" value="RHEA"/>
</dbReference>
<evidence type="ECO:0000256" key="2">
    <source>
        <dbReference type="ARBA" id="ARBA00022801"/>
    </source>
</evidence>
<dbReference type="EMBL" id="CP021643">
    <property type="protein sequence ID" value="AVX45062.1"/>
    <property type="molecule type" value="Genomic_DNA"/>
</dbReference>
<dbReference type="GO" id="GO:0003677">
    <property type="term" value="F:DNA binding"/>
    <property type="evidence" value="ECO:0007669"/>
    <property type="project" value="InterPro"/>
</dbReference>
<evidence type="ECO:0000256" key="4">
    <source>
        <dbReference type="ARBA" id="ARBA00022840"/>
    </source>
</evidence>
<dbReference type="AlphaFoldDB" id="A0A2R4P307"/>
<keyword evidence="4" id="KW-0067">ATP-binding</keyword>
<dbReference type="GO" id="GO:0005524">
    <property type="term" value="F:ATP binding"/>
    <property type="evidence" value="ECO:0007669"/>
    <property type="project" value="UniProtKB-KW"/>
</dbReference>
<keyword evidence="6" id="KW-0614">Plasmid</keyword>
<dbReference type="GO" id="GO:0000724">
    <property type="term" value="P:double-strand break repair via homologous recombination"/>
    <property type="evidence" value="ECO:0007669"/>
    <property type="project" value="TreeGrafter"/>
</dbReference>
<gene>
    <name evidence="6" type="ORF">CCS77_2056</name>
</gene>
<dbReference type="RefSeq" id="WP_107917364.1">
    <property type="nucleotide sequence ID" value="NZ_CP021643.1"/>
</dbReference>
<dbReference type="Gene3D" id="3.40.50.300">
    <property type="entry name" value="P-loop containing nucleotide triphosphate hydrolases"/>
    <property type="match status" value="2"/>
</dbReference>
<dbReference type="PANTHER" id="PTHR11070">
    <property type="entry name" value="UVRD / RECB / PCRA DNA HELICASE FAMILY MEMBER"/>
    <property type="match status" value="1"/>
</dbReference>
<organism evidence="6 7">
    <name type="scientific">Campylobacter concisus</name>
    <dbReference type="NCBI Taxonomy" id="199"/>
    <lineage>
        <taxon>Bacteria</taxon>
        <taxon>Pseudomonadati</taxon>
        <taxon>Campylobacterota</taxon>
        <taxon>Epsilonproteobacteria</taxon>
        <taxon>Campylobacterales</taxon>
        <taxon>Campylobacteraceae</taxon>
        <taxon>Campylobacter</taxon>
    </lineage>
</organism>
<dbReference type="Proteomes" id="UP000241854">
    <property type="component" value="Plasmid pICON"/>
</dbReference>
<keyword evidence="2" id="KW-0378">Hydrolase</keyword>